<evidence type="ECO:0000259" key="1">
    <source>
        <dbReference type="Pfam" id="PF12697"/>
    </source>
</evidence>
<dbReference type="Gene3D" id="3.40.50.1820">
    <property type="entry name" value="alpha/beta hydrolase"/>
    <property type="match status" value="1"/>
</dbReference>
<dbReference type="PANTHER" id="PTHR43798:SF33">
    <property type="entry name" value="HYDROLASE, PUTATIVE (AFU_ORTHOLOGUE AFUA_2G14860)-RELATED"/>
    <property type="match status" value="1"/>
</dbReference>
<evidence type="ECO:0000313" key="3">
    <source>
        <dbReference type="Proteomes" id="UP001236014"/>
    </source>
</evidence>
<dbReference type="GO" id="GO:0016787">
    <property type="term" value="F:hydrolase activity"/>
    <property type="evidence" value="ECO:0007669"/>
    <property type="project" value="UniProtKB-KW"/>
</dbReference>
<organism evidence="2 3">
    <name type="scientific">Amycolatopsis carbonis</name>
    <dbReference type="NCBI Taxonomy" id="715471"/>
    <lineage>
        <taxon>Bacteria</taxon>
        <taxon>Bacillati</taxon>
        <taxon>Actinomycetota</taxon>
        <taxon>Actinomycetes</taxon>
        <taxon>Pseudonocardiales</taxon>
        <taxon>Pseudonocardiaceae</taxon>
        <taxon>Amycolatopsis</taxon>
    </lineage>
</organism>
<keyword evidence="2" id="KW-0378">Hydrolase</keyword>
<dbReference type="RefSeq" id="WP_285967041.1">
    <property type="nucleotide sequence ID" value="NZ_CP127294.1"/>
</dbReference>
<name>A0A9Y2IAT4_9PSEU</name>
<dbReference type="EMBL" id="CP127294">
    <property type="protein sequence ID" value="WIX76292.1"/>
    <property type="molecule type" value="Genomic_DNA"/>
</dbReference>
<dbReference type="AlphaFoldDB" id="A0A9Y2IAT4"/>
<dbReference type="PANTHER" id="PTHR43798">
    <property type="entry name" value="MONOACYLGLYCEROL LIPASE"/>
    <property type="match status" value="1"/>
</dbReference>
<feature type="domain" description="AB hydrolase-1" evidence="1">
    <location>
        <begin position="31"/>
        <end position="288"/>
    </location>
</feature>
<dbReference type="Pfam" id="PF12697">
    <property type="entry name" value="Abhydrolase_6"/>
    <property type="match status" value="1"/>
</dbReference>
<reference evidence="2 3" key="1">
    <citation type="submission" date="2023-06" db="EMBL/GenBank/DDBJ databases">
        <authorList>
            <person name="Oyuntsetseg B."/>
            <person name="Kim S.B."/>
        </authorList>
    </citation>
    <scope>NUCLEOTIDE SEQUENCE [LARGE SCALE GENOMIC DNA]</scope>
    <source>
        <strain evidence="2 3">2-15</strain>
    </source>
</reference>
<gene>
    <name evidence="2" type="ORF">QRX50_33140</name>
</gene>
<dbReference type="InterPro" id="IPR000073">
    <property type="entry name" value="AB_hydrolase_1"/>
</dbReference>
<proteinExistence type="predicted"/>
<dbReference type="SUPFAM" id="SSF53474">
    <property type="entry name" value="alpha/beta-Hydrolases"/>
    <property type="match status" value="1"/>
</dbReference>
<protein>
    <submittedName>
        <fullName evidence="2">Alpha/beta hydrolase</fullName>
    </submittedName>
</protein>
<keyword evidence="3" id="KW-1185">Reference proteome</keyword>
<dbReference type="InterPro" id="IPR029058">
    <property type="entry name" value="AB_hydrolase_fold"/>
</dbReference>
<accession>A0A9Y2IAT4</accession>
<dbReference type="InterPro" id="IPR050266">
    <property type="entry name" value="AB_hydrolase_sf"/>
</dbReference>
<dbReference type="GO" id="GO:0016020">
    <property type="term" value="C:membrane"/>
    <property type="evidence" value="ECO:0007669"/>
    <property type="project" value="TreeGrafter"/>
</dbReference>
<sequence length="293" mass="31704">MKGDAAPLGEHYEVAGRRLLLHRSGTGGPAVVFLPGAGLMAYDFLNVQQRVAEFTTSVVYDRAGTGWSDAVELPRTPDEVTDELRALLAAADVPEPYVLAGHSLGALYARRYAQRFPSQVAGLVFLDPGHEDILEFLPKEAAALNESLKPDPAALPEPTPAQLDASRDALLGLYANWSDGIREALVDKHLTEWRTAVLETRNFETEVYDQVRAGGALPDVPLVVLSALGTNPYWAQFASPELMEQMLAGIKALHASIAASVPRGEHRALDGAAHQTMHLEHEDAVVEAIRSVF</sequence>
<evidence type="ECO:0000313" key="2">
    <source>
        <dbReference type="EMBL" id="WIX76292.1"/>
    </source>
</evidence>
<dbReference type="Proteomes" id="UP001236014">
    <property type="component" value="Chromosome"/>
</dbReference>
<dbReference type="KEGG" id="acab:QRX50_33140"/>